<keyword evidence="2 3" id="KW-0813">Transport</keyword>
<dbReference type="Gramene" id="Zm00001eb037150_T001">
    <property type="protein sequence ID" value="Zm00001eb037150_P001"/>
    <property type="gene ID" value="Zm00001eb037150"/>
</dbReference>
<dbReference type="EMBL" id="CM007647">
    <property type="protein sequence ID" value="ONM03465.1"/>
    <property type="molecule type" value="Genomic_DNA"/>
</dbReference>
<dbReference type="GO" id="GO:0000145">
    <property type="term" value="C:exocyst"/>
    <property type="evidence" value="ECO:0000318"/>
    <property type="project" value="GO_Central"/>
</dbReference>
<feature type="domain" description="Exocyst complex subunit Exo70 C-terminal" evidence="5">
    <location>
        <begin position="299"/>
        <end position="654"/>
    </location>
</feature>
<dbReference type="GO" id="GO:0015031">
    <property type="term" value="P:protein transport"/>
    <property type="evidence" value="ECO:0007669"/>
    <property type="project" value="UniProtKB-KW"/>
</dbReference>
<evidence type="ECO:0000313" key="7">
    <source>
        <dbReference type="EnsemblPlants" id="Zm00001eb037150_P001"/>
    </source>
</evidence>
<dbReference type="Pfam" id="PF03081">
    <property type="entry name" value="Exo70_C"/>
    <property type="match status" value="1"/>
</dbReference>
<dbReference type="RefSeq" id="XP_008666512.2">
    <property type="nucleotide sequence ID" value="XM_008668290.2"/>
</dbReference>
<dbReference type="SMR" id="A0A1D6KKN2"/>
<dbReference type="GO" id="GO:0005546">
    <property type="term" value="F:phosphatidylinositol-4,5-bisphosphate binding"/>
    <property type="evidence" value="ECO:0007669"/>
    <property type="project" value="InterPro"/>
</dbReference>
<evidence type="ECO:0000313" key="8">
    <source>
        <dbReference type="Proteomes" id="UP000007305"/>
    </source>
</evidence>
<dbReference type="PaxDb" id="4577-GRMZM2G353483_P01"/>
<evidence type="ECO:0000256" key="1">
    <source>
        <dbReference type="ARBA" id="ARBA00006756"/>
    </source>
</evidence>
<dbReference type="SUPFAM" id="SSF74788">
    <property type="entry name" value="Cullin repeat-like"/>
    <property type="match status" value="1"/>
</dbReference>
<evidence type="ECO:0000256" key="3">
    <source>
        <dbReference type="RuleBase" id="RU365026"/>
    </source>
</evidence>
<keyword evidence="3" id="KW-0268">Exocytosis</keyword>
<dbReference type="GO" id="GO:0006887">
    <property type="term" value="P:exocytosis"/>
    <property type="evidence" value="ECO:0000318"/>
    <property type="project" value="GO_Central"/>
</dbReference>
<keyword evidence="8" id="KW-1185">Reference proteome</keyword>
<reference evidence="7" key="3">
    <citation type="submission" date="2021-05" db="UniProtKB">
        <authorList>
            <consortium name="EnsemblPlants"/>
        </authorList>
    </citation>
    <scope>IDENTIFICATION</scope>
    <source>
        <strain evidence="7">cv. B73</strain>
    </source>
</reference>
<evidence type="ECO:0000256" key="4">
    <source>
        <dbReference type="SAM" id="MobiDB-lite"/>
    </source>
</evidence>
<dbReference type="eggNOG" id="KOG2344">
    <property type="taxonomic scope" value="Eukaryota"/>
</dbReference>
<dbReference type="STRING" id="4577.A0A1D6KKN2"/>
<gene>
    <name evidence="7" type="primary">LOC103645185</name>
    <name evidence="6" type="ORF">ZEAMMB73_Zm00001d031682</name>
</gene>
<dbReference type="PANTHER" id="PTHR12542">
    <property type="entry name" value="EXOCYST COMPLEX PROTEIN EXO70"/>
    <property type="match status" value="1"/>
</dbReference>
<reference evidence="6 8" key="1">
    <citation type="submission" date="2015-12" db="EMBL/GenBank/DDBJ databases">
        <title>Update maize B73 reference genome by single molecule sequencing technologies.</title>
        <authorList>
            <consortium name="Maize Genome Sequencing Project"/>
            <person name="Ware D."/>
        </authorList>
    </citation>
    <scope>NUCLEOTIDE SEQUENCE [LARGE SCALE GENOMIC DNA]</scope>
    <source>
        <strain evidence="8">cv. B73</strain>
        <tissue evidence="6">Seedling</tissue>
    </source>
</reference>
<dbReference type="InterPro" id="IPR046364">
    <property type="entry name" value="Exo70_C"/>
</dbReference>
<dbReference type="PANTHER" id="PTHR12542:SF44">
    <property type="entry name" value="EXOCYST SUBUNIT EXO70 FAMILY PROTEIN"/>
    <property type="match status" value="1"/>
</dbReference>
<sequence length="676" mass="74293">MTSSFALPGPPAGDARVRGEWLAAASAFGGYLELEGRVHGGQPSGAVFTDSAMPLLLSSKGAPSSLLGDIEAYLNPISGELLADPALRLTRYLAAAKLSLVLQRQQALGTGSGTASGDTHEHEKRPKKLLDQAMSSLAMEFCHLRIWRLDADVLRGHPHRRLGISPASIWESVVRGGCRGGSRSAADSVASWPSSSSTSFGGTSGTGSSSGFLSALCEDMSVRSDKAFGRMDLIDRKVLSTINDIAGLMIQGGYEYEDMLRRAIDRHSAQLASYLEILDMDNILGGHKEEPKETVLNVWTAGMHIIVGVLGEMRRQLNGQDLGWFNMLKEDYFSAIAKQSVRRLLRAADSICTQIHGVGVASPVVDPVHMMDTDDTYTAVKPDDLLLSSRTAVGLVMMYKALNCGMPIVLALLSTGHAKDSILAEGEALVQRLSDMFVKLCVEQKELVRARRLDISDTGVHPFTRRVMAHVRTLVQHGSTVCLMLKGRPKAAFHELVAQLVSSLECALDSNSRGLQIPGQQQMFLLNNAHMMLQEARAERDLGRVLGEGWLARRHDQLDVFIAGYVDTSWAPVVSCALRRRRRTTRARETLWPASSHRQSFDKLTWLLETTCRVHRTWKVSDPLVRDKVREAVFHKVVPVYRMHMENCQSEKKQQQQQKCARRHSVATAGTVRGVG</sequence>
<organism evidence="6">
    <name type="scientific">Zea mays</name>
    <name type="common">Maize</name>
    <dbReference type="NCBI Taxonomy" id="4577"/>
    <lineage>
        <taxon>Eukaryota</taxon>
        <taxon>Viridiplantae</taxon>
        <taxon>Streptophyta</taxon>
        <taxon>Embryophyta</taxon>
        <taxon>Tracheophyta</taxon>
        <taxon>Spermatophyta</taxon>
        <taxon>Magnoliopsida</taxon>
        <taxon>Liliopsida</taxon>
        <taxon>Poales</taxon>
        <taxon>Poaceae</taxon>
        <taxon>PACMAD clade</taxon>
        <taxon>Panicoideae</taxon>
        <taxon>Andropogonodae</taxon>
        <taxon>Andropogoneae</taxon>
        <taxon>Tripsacinae</taxon>
        <taxon>Zea</taxon>
    </lineage>
</organism>
<dbReference type="OrthoDB" id="685560at2759"/>
<proteinExistence type="inferred from homology"/>
<keyword evidence="3" id="KW-0653">Protein transport</keyword>
<reference evidence="7" key="2">
    <citation type="submission" date="2019-07" db="EMBL/GenBank/DDBJ databases">
        <authorList>
            <person name="Seetharam A."/>
            <person name="Woodhouse M."/>
            <person name="Cannon E."/>
        </authorList>
    </citation>
    <scope>NUCLEOTIDE SEQUENCE [LARGE SCALE GENOMIC DNA]</scope>
    <source>
        <strain evidence="7">cv. B73</strain>
    </source>
</reference>
<dbReference type="KEGG" id="zma:103645185"/>
<evidence type="ECO:0000313" key="6">
    <source>
        <dbReference type="EMBL" id="ONM03465.1"/>
    </source>
</evidence>
<evidence type="ECO:0000256" key="2">
    <source>
        <dbReference type="ARBA" id="ARBA00022448"/>
    </source>
</evidence>
<name>A0A1D6KKN2_MAIZE</name>
<dbReference type="InterPro" id="IPR016159">
    <property type="entry name" value="Cullin_repeat-like_dom_sf"/>
</dbReference>
<accession>A0A1D6KKN2</accession>
<feature type="region of interest" description="Disordered" evidence="4">
    <location>
        <begin position="654"/>
        <end position="676"/>
    </location>
</feature>
<dbReference type="InterPro" id="IPR004140">
    <property type="entry name" value="Exo70"/>
</dbReference>
<dbReference type="EnsemblPlants" id="Zm00001eb037150_T001">
    <property type="protein sequence ID" value="Zm00001eb037150_P001"/>
    <property type="gene ID" value="Zm00001eb037150"/>
</dbReference>
<dbReference type="Proteomes" id="UP000007305">
    <property type="component" value="Chromosome 1"/>
</dbReference>
<evidence type="ECO:0000259" key="5">
    <source>
        <dbReference type="Pfam" id="PF03081"/>
    </source>
</evidence>
<dbReference type="AlphaFoldDB" id="A0A1D6KKN2"/>
<dbReference type="GeneID" id="103645185"/>
<dbReference type="Gene3D" id="1.20.1280.170">
    <property type="entry name" value="Exocyst complex component Exo70"/>
    <property type="match status" value="1"/>
</dbReference>
<feature type="compositionally biased region" description="Low complexity" evidence="4">
    <location>
        <begin position="194"/>
        <end position="207"/>
    </location>
</feature>
<dbReference type="ExpressionAtlas" id="A0A1D6KKN2">
    <property type="expression patterns" value="baseline and differential"/>
</dbReference>
<comment type="similarity">
    <text evidence="1 3">Belongs to the EXO70 family.</text>
</comment>
<protein>
    <recommendedName>
        <fullName evidence="3">Exocyst subunit Exo70 family protein</fullName>
    </recommendedName>
</protein>
<comment type="function">
    <text evidence="3">Component of the exocyst complex.</text>
</comment>
<dbReference type="OMA" id="YRMHMEN"/>
<feature type="region of interest" description="Disordered" evidence="4">
    <location>
        <begin position="184"/>
        <end position="207"/>
    </location>
</feature>